<keyword evidence="4 5" id="KW-0472">Membrane</keyword>
<keyword evidence="9" id="KW-1185">Reference proteome</keyword>
<evidence type="ECO:0000256" key="1">
    <source>
        <dbReference type="ARBA" id="ARBA00004141"/>
    </source>
</evidence>
<evidence type="ECO:0000256" key="5">
    <source>
        <dbReference type="SAM" id="Phobius"/>
    </source>
</evidence>
<reference evidence="8 9" key="1">
    <citation type="submission" date="2024-04" db="EMBL/GenBank/DDBJ databases">
        <title>genome sequences of Mucor flavus KT1a and Helicostylum pulchrum KT1b strains isolated from the surface of a dry-aged beef.</title>
        <authorList>
            <person name="Toyotome T."/>
            <person name="Hosono M."/>
            <person name="Torimaru M."/>
            <person name="Fukuda K."/>
            <person name="Mikami N."/>
        </authorList>
    </citation>
    <scope>NUCLEOTIDE SEQUENCE [LARGE SCALE GENOMIC DNA]</scope>
    <source>
        <strain evidence="8 9">KT1a</strain>
    </source>
</reference>
<dbReference type="EMBL" id="BAABUK010000041">
    <property type="protein sequence ID" value="GAA5817398.1"/>
    <property type="molecule type" value="Genomic_DNA"/>
</dbReference>
<gene>
    <name evidence="8" type="ORF">MFLAVUS_010944</name>
</gene>
<evidence type="ECO:0000313" key="8">
    <source>
        <dbReference type="EMBL" id="GAA5817398.1"/>
    </source>
</evidence>
<feature type="transmembrane region" description="Helical" evidence="5">
    <location>
        <begin position="240"/>
        <end position="261"/>
    </location>
</feature>
<feature type="transmembrane region" description="Helical" evidence="5">
    <location>
        <begin position="90"/>
        <end position="107"/>
    </location>
</feature>
<feature type="chain" id="PRO_5046807589" description="TM7S3/TM198-like domain-containing protein" evidence="6">
    <location>
        <begin position="26"/>
        <end position="328"/>
    </location>
</feature>
<feature type="transmembrane region" description="Helical" evidence="5">
    <location>
        <begin position="172"/>
        <end position="194"/>
    </location>
</feature>
<protein>
    <recommendedName>
        <fullName evidence="7">TM7S3/TM198-like domain-containing protein</fullName>
    </recommendedName>
</protein>
<evidence type="ECO:0000259" key="7">
    <source>
        <dbReference type="Pfam" id="PF13886"/>
    </source>
</evidence>
<feature type="domain" description="TM7S3/TM198-like" evidence="7">
    <location>
        <begin position="89"/>
        <end position="262"/>
    </location>
</feature>
<feature type="transmembrane region" description="Helical" evidence="5">
    <location>
        <begin position="206"/>
        <end position="228"/>
    </location>
</feature>
<proteinExistence type="predicted"/>
<evidence type="ECO:0000256" key="2">
    <source>
        <dbReference type="ARBA" id="ARBA00022692"/>
    </source>
</evidence>
<evidence type="ECO:0000256" key="3">
    <source>
        <dbReference type="ARBA" id="ARBA00022989"/>
    </source>
</evidence>
<evidence type="ECO:0000256" key="6">
    <source>
        <dbReference type="SAM" id="SignalP"/>
    </source>
</evidence>
<comment type="subcellular location">
    <subcellularLocation>
        <location evidence="1">Membrane</location>
        <topology evidence="1">Multi-pass membrane protein</topology>
    </subcellularLocation>
</comment>
<feature type="transmembrane region" description="Helical" evidence="5">
    <location>
        <begin position="58"/>
        <end position="78"/>
    </location>
</feature>
<sequence length="328" mass="36630">MSRLNINLTYLILTSLIIVAQLASALPAGDLSKRADGVLYLPDKAIALDDGYQLSIQGVLGGMVLIVCGILIGIHSMWDRTMAGRNVQSLTGFITFGFITWVMLANFEPEQTYGQNRLTIYFIVPFMVGLVSICFMAVTIQLYLMLIGGMGALAFGLWILGWKEGLSVGSDYGRAILLTVLVVVFMMLSLYSCFWVKLGASLAGPYIFFMGLDIYFHTGFLYCFTTTIDVNPSHAHHYELHRGVYIMQSCLIVANIVTFVIQNINHNHILTQHNYVMRTSKLPEYQHKSNLRRGYFPQFNTFIPPFFHRGAATIINPNPPPPPLTAVV</sequence>
<feature type="transmembrane region" description="Helical" evidence="5">
    <location>
        <begin position="119"/>
        <end position="138"/>
    </location>
</feature>
<feature type="transmembrane region" description="Helical" evidence="5">
    <location>
        <begin position="143"/>
        <end position="160"/>
    </location>
</feature>
<feature type="signal peptide" evidence="6">
    <location>
        <begin position="1"/>
        <end position="25"/>
    </location>
</feature>
<keyword evidence="6" id="KW-0732">Signal</keyword>
<dbReference type="Pfam" id="PF13886">
    <property type="entry name" value="TM7S3_TM198"/>
    <property type="match status" value="1"/>
</dbReference>
<organism evidence="8 9">
    <name type="scientific">Mucor flavus</name>
    <dbReference type="NCBI Taxonomy" id="439312"/>
    <lineage>
        <taxon>Eukaryota</taxon>
        <taxon>Fungi</taxon>
        <taxon>Fungi incertae sedis</taxon>
        <taxon>Mucoromycota</taxon>
        <taxon>Mucoromycotina</taxon>
        <taxon>Mucoromycetes</taxon>
        <taxon>Mucorales</taxon>
        <taxon>Mucorineae</taxon>
        <taxon>Mucoraceae</taxon>
        <taxon>Mucor</taxon>
    </lineage>
</organism>
<evidence type="ECO:0000313" key="9">
    <source>
        <dbReference type="Proteomes" id="UP001473302"/>
    </source>
</evidence>
<keyword evidence="2 5" id="KW-0812">Transmembrane</keyword>
<accession>A0ABP9ZE67</accession>
<dbReference type="Proteomes" id="UP001473302">
    <property type="component" value="Unassembled WGS sequence"/>
</dbReference>
<evidence type="ECO:0000256" key="4">
    <source>
        <dbReference type="ARBA" id="ARBA00023136"/>
    </source>
</evidence>
<keyword evidence="3 5" id="KW-1133">Transmembrane helix</keyword>
<name>A0ABP9ZE67_9FUNG</name>
<comment type="caution">
    <text evidence="8">The sequence shown here is derived from an EMBL/GenBank/DDBJ whole genome shotgun (WGS) entry which is preliminary data.</text>
</comment>
<dbReference type="InterPro" id="IPR025256">
    <property type="entry name" value="TM7S3/TM198-like_dom"/>
</dbReference>